<organism evidence="3 4">
    <name type="scientific">Coniophora puteana (strain RWD-64-598)</name>
    <name type="common">Brown rot fungus</name>
    <dbReference type="NCBI Taxonomy" id="741705"/>
    <lineage>
        <taxon>Eukaryota</taxon>
        <taxon>Fungi</taxon>
        <taxon>Dikarya</taxon>
        <taxon>Basidiomycota</taxon>
        <taxon>Agaricomycotina</taxon>
        <taxon>Agaricomycetes</taxon>
        <taxon>Agaricomycetidae</taxon>
        <taxon>Boletales</taxon>
        <taxon>Coniophorineae</taxon>
        <taxon>Coniophoraceae</taxon>
        <taxon>Coniophora</taxon>
    </lineage>
</organism>
<dbReference type="Pfam" id="PF12505">
    <property type="entry name" value="DUF3712"/>
    <property type="match status" value="6"/>
</dbReference>
<comment type="caution">
    <text evidence="3">The sequence shown here is derived from an EMBL/GenBank/DDBJ whole genome shotgun (WGS) entry which is preliminary data.</text>
</comment>
<gene>
    <name evidence="3" type="ORF">CONPUDRAFT_101346</name>
</gene>
<name>A0A5M3MUW1_CONPW</name>
<dbReference type="PANTHER" id="PTHR35895">
    <property type="entry name" value="CHROMOSOME 16, WHOLE GENOME SHOTGUN SEQUENCE"/>
    <property type="match status" value="1"/>
</dbReference>
<dbReference type="GeneID" id="19198290"/>
<accession>A0A5M3MUW1</accession>
<dbReference type="EMBL" id="JH711576">
    <property type="protein sequence ID" value="EIW82896.1"/>
    <property type="molecule type" value="Genomic_DNA"/>
</dbReference>
<evidence type="ECO:0000313" key="4">
    <source>
        <dbReference type="Proteomes" id="UP000053558"/>
    </source>
</evidence>
<feature type="compositionally biased region" description="Low complexity" evidence="1">
    <location>
        <begin position="2351"/>
        <end position="2409"/>
    </location>
</feature>
<keyword evidence="2" id="KW-0812">Transmembrane</keyword>
<protein>
    <recommendedName>
        <fullName evidence="5">Pre-rRNA processing protein</fullName>
    </recommendedName>
</protein>
<sequence>MEERRDNGIYNEDFSGSNQNLRGAAVNPAGHGIYEEHQDPFADPNPIQRTTSAGVPVGDAVSGGAIATGAEGESNAERTAAQTASPTKPPIYKRRWFIITNIIGAAIGIALIFILLWPVVRAIAQYVVNKSTLSVQKASIINPTNSSFQLGLLSTVSHTGIIPAVISFTQPVNVSWVKGDDHVPIGYMSLSDIHASHSSATINETTTFYISDQQAFGDFTAYMITSENFTWLLESSDLHVQAAKFPKDHGIKFSKYVTIPGINNFDSNVKLQELLLPSDNPAGGINFQAITGLNNPSPFEMNLGTVVFKLGYNNVYLGTGIGNNTSLSPGMNNITLAGTLVPQTDPSSLAQVSQLFTNYLNWKSSPVIAMGASTQQNDGTEISWLTQGLQALQLTVPFQSPQPINPIRTITIGELALAFTPDSAWAPQTNSDSVHATMELPFGFGVSINEIQNNFNIFTNNTNVAGLTTPLGAATSQVQVLGPTDTKGTINITIHDGTLNATDSEHDPFSMFNAYLTDTNTAEFYLVGGSKAVANTSIGQITLDPIEVNVSTSLLGLQGLQGRTTIGGVDVLGGTTQALQLGINVTIDNPSSLELSTGDLTLQLGRQGAILGTALLPNLTLAIGSNSLYSTSDFKPNDSPQGMDTLNEFVGGKNVELGIAGFEGSTQVTSLLRAFESLNISTNLPGLQTSLLEGGSLEILSTTGVENNISHVAVSLANPFTAGFQITRISSSVSSHGLTLGSIETTTNFSAGGKATTKSPDLDLNMNFDPPTLFTLTRVLAVLAGEDPTPLDGIVQLGGYSYVTATDADSHPANSRRDNIYTNFNLPNFVDNAFKQLRSDVSLSTDIIIGQYSTTLNYTQASVPIATDSSLNLILPILARPIVQKIVDGTVLGVDTVLISNPQQESFGTLLKGSITSAGPFDATISFPNGLTISWNGSPLGTLMMEDVNVVGDVGASLNTESNFQVSDVGHLTDFTKVLLTEDKFDWDITADNLTVSALGINVTGISLPKKTVSLAGFNGLKNGVIIDSFDLPANDPAGGIHLTINSTVANPSQVGISLSSLAFNTFYGNIAIAPVAATGNVTLAPQSNSSLALVGRLIPQTSSEGLEAVSTIFNNFIHGEDSQVSVQGDSAGPSDVTWLNEGIKALSVQTNLPNQGKLNIITSIDLEQLQLLFTEDTAYNPSTSSNATTAAFTLPFNFPVDITQLSQNITTGYNGESFAELVIPTIPSTTDVNTRIISLQFANIPFAVFGDQHTTFDTFVAATTTGSNETLQLSGSANAQASTAVGALSLAGIDFSVSSSIAGLQGLKAKPALVSDLDVNHGYSDYLLITVNTALYNPSNLTIGTGDVSFSLEFNGQTIGSADLSDLIIKPGNVTYGTDVHYSPQGGAQTAAGQLLLENYLQGVDSDTTIAGNTDSSPIDSLRTALSEISLTPVTIPALHQNLIDSASLEFPTDIVQTGIAQSTFTLANPFTASLNLITVGATAVFQNITVGKINNVDRSSDPIHADGHSNITSPSLPFEFNMNPIDIIDLIQSAAQAHNVDIGPLTELFQLVLSNPDYHPPVNTSIDTNSPQCVSGKQFDVDDAILNALKGLEVTLDVDSSIKIDDYPTELAFKQYNVTAITDKTALYLIGAVAGPVAQDLVNQAQLSFQTANITNLSNEGFDLALKGSLTNTGPLDAQIIFTEPVAVNWQGHDIATISLPPVCAAADSGVPDYETSGTLRITDLDQFTAFTTYLLHNEDFEWIISTDKLRLIALGTIFDNISLSKNITLKAFNNLPGVTISNFELPGDDPSGGITISTDSMIPSPAQLGIDMGTVTFDAYFQNTLVGPLQATNLDLPPMSTVTSHLSGRIVPQSGNDLNVIGELFSEYLQADNITLQVKGVSVQPPGASGDVSWLSTAFKTLTLNVILPGKKYTVIQSITLSDLSVTMLNQDEAFAPLAGSNNTVADYKNPFGFSLQVIHSNVDMTLGANDVAAARLVLESDSVGGVSTGNDASLPIKFSNTPLQSLNNGAFQAVFTEVTDTSSASFDLSGSANVTAKTSIGDVPISGIPFDVKSSLTGINSFGRTATVTNVSITGSGGSGGNQYVKAPLTTTLNNPSNVSLQTVDISLPVFYKDIQLGQAAFSPFNLVPGENSIPGDFLYFPANANDTTAESFLTDFLQTGDDLPLTIKGDSGSSPFASLQPALEGVSISTSVKGLNVPPIITHLYPKITLDTLLTNNIEASFDITNPLDTDLIIDFVQADGLIDGEIYAHFDQSFSNFVIPAGKTANSGMFGNVKLVKGALASLPIIPLGYLDIQAVATTIVGQGGYTIPWLHVNQQHVTATYDLDLLSLGQLSAAAVSMTQSHTSTASSVSGSVTGSTASKSSGSAGSASGPAGTTSVKPSTTAPASSTSAPSSSKPASPSSSGGSGGVLPLH</sequence>
<dbReference type="OrthoDB" id="10039566at2759"/>
<reference evidence="4" key="1">
    <citation type="journal article" date="2012" name="Science">
        <title>The Paleozoic origin of enzymatic lignin decomposition reconstructed from 31 fungal genomes.</title>
        <authorList>
            <person name="Floudas D."/>
            <person name="Binder M."/>
            <person name="Riley R."/>
            <person name="Barry K."/>
            <person name="Blanchette R.A."/>
            <person name="Henrissat B."/>
            <person name="Martinez A.T."/>
            <person name="Otillar R."/>
            <person name="Spatafora J.W."/>
            <person name="Yadav J.S."/>
            <person name="Aerts A."/>
            <person name="Benoit I."/>
            <person name="Boyd A."/>
            <person name="Carlson A."/>
            <person name="Copeland A."/>
            <person name="Coutinho P.M."/>
            <person name="de Vries R.P."/>
            <person name="Ferreira P."/>
            <person name="Findley K."/>
            <person name="Foster B."/>
            <person name="Gaskell J."/>
            <person name="Glotzer D."/>
            <person name="Gorecki P."/>
            <person name="Heitman J."/>
            <person name="Hesse C."/>
            <person name="Hori C."/>
            <person name="Igarashi K."/>
            <person name="Jurgens J.A."/>
            <person name="Kallen N."/>
            <person name="Kersten P."/>
            <person name="Kohler A."/>
            <person name="Kuees U."/>
            <person name="Kumar T.K.A."/>
            <person name="Kuo A."/>
            <person name="LaButti K."/>
            <person name="Larrondo L.F."/>
            <person name="Lindquist E."/>
            <person name="Ling A."/>
            <person name="Lombard V."/>
            <person name="Lucas S."/>
            <person name="Lundell T."/>
            <person name="Martin R."/>
            <person name="McLaughlin D.J."/>
            <person name="Morgenstern I."/>
            <person name="Morin E."/>
            <person name="Murat C."/>
            <person name="Nagy L.G."/>
            <person name="Nolan M."/>
            <person name="Ohm R.A."/>
            <person name="Patyshakuliyeva A."/>
            <person name="Rokas A."/>
            <person name="Ruiz-Duenas F.J."/>
            <person name="Sabat G."/>
            <person name="Salamov A."/>
            <person name="Samejima M."/>
            <person name="Schmutz J."/>
            <person name="Slot J.C."/>
            <person name="St John F."/>
            <person name="Stenlid J."/>
            <person name="Sun H."/>
            <person name="Sun S."/>
            <person name="Syed K."/>
            <person name="Tsang A."/>
            <person name="Wiebenga A."/>
            <person name="Young D."/>
            <person name="Pisabarro A."/>
            <person name="Eastwood D.C."/>
            <person name="Martin F."/>
            <person name="Cullen D."/>
            <person name="Grigoriev I.V."/>
            <person name="Hibbett D.S."/>
        </authorList>
    </citation>
    <scope>NUCLEOTIDE SEQUENCE [LARGE SCALE GENOMIC DNA]</scope>
    <source>
        <strain evidence="4">RWD-64-598 SS2</strain>
    </source>
</reference>
<dbReference type="KEGG" id="cput:CONPUDRAFT_101346"/>
<dbReference type="OMA" id="FAFPVDI"/>
<evidence type="ECO:0000256" key="2">
    <source>
        <dbReference type="SAM" id="Phobius"/>
    </source>
</evidence>
<dbReference type="Proteomes" id="UP000053558">
    <property type="component" value="Unassembled WGS sequence"/>
</dbReference>
<evidence type="ECO:0008006" key="5">
    <source>
        <dbReference type="Google" id="ProtNLM"/>
    </source>
</evidence>
<evidence type="ECO:0000313" key="3">
    <source>
        <dbReference type="EMBL" id="EIW82896.1"/>
    </source>
</evidence>
<dbReference type="RefSeq" id="XP_007766830.1">
    <property type="nucleotide sequence ID" value="XM_007768640.1"/>
</dbReference>
<feature type="region of interest" description="Disordered" evidence="1">
    <location>
        <begin position="2351"/>
        <end position="2419"/>
    </location>
</feature>
<dbReference type="PANTHER" id="PTHR35895:SF1">
    <property type="entry name" value="LIPID-BINDING SERUM GLYCOPROTEIN C-TERMINAL DOMAIN-CONTAINING PROTEIN"/>
    <property type="match status" value="1"/>
</dbReference>
<feature type="compositionally biased region" description="Gly residues" evidence="1">
    <location>
        <begin position="2410"/>
        <end position="2419"/>
    </location>
</feature>
<evidence type="ECO:0000256" key="1">
    <source>
        <dbReference type="SAM" id="MobiDB-lite"/>
    </source>
</evidence>
<keyword evidence="2" id="KW-1133">Transmembrane helix</keyword>
<keyword evidence="4" id="KW-1185">Reference proteome</keyword>
<dbReference type="GO" id="GO:0000329">
    <property type="term" value="C:fungal-type vacuole membrane"/>
    <property type="evidence" value="ECO:0007669"/>
    <property type="project" value="InterPro"/>
</dbReference>
<dbReference type="InterPro" id="IPR046368">
    <property type="entry name" value="Tag1"/>
</dbReference>
<proteinExistence type="predicted"/>
<feature type="region of interest" description="Disordered" evidence="1">
    <location>
        <begin position="34"/>
        <end position="54"/>
    </location>
</feature>
<feature type="transmembrane region" description="Helical" evidence="2">
    <location>
        <begin position="96"/>
        <end position="120"/>
    </location>
</feature>
<dbReference type="InterPro" id="IPR022185">
    <property type="entry name" value="DUF3712"/>
</dbReference>
<keyword evidence="2" id="KW-0472">Membrane</keyword>